<organism evidence="1 2">
    <name type="scientific">Ancylostoma caninum</name>
    <name type="common">Dog hookworm</name>
    <dbReference type="NCBI Taxonomy" id="29170"/>
    <lineage>
        <taxon>Eukaryota</taxon>
        <taxon>Metazoa</taxon>
        <taxon>Ecdysozoa</taxon>
        <taxon>Nematoda</taxon>
        <taxon>Chromadorea</taxon>
        <taxon>Rhabditida</taxon>
        <taxon>Rhabditina</taxon>
        <taxon>Rhabditomorpha</taxon>
        <taxon>Strongyloidea</taxon>
        <taxon>Ancylostomatidae</taxon>
        <taxon>Ancylostomatinae</taxon>
        <taxon>Ancylostoma</taxon>
    </lineage>
</organism>
<dbReference type="InterPro" id="IPR029063">
    <property type="entry name" value="SAM-dependent_MTases_sf"/>
</dbReference>
<name>A0A368F826_ANCCA</name>
<feature type="non-terminal residue" evidence="1">
    <location>
        <position position="52"/>
    </location>
</feature>
<gene>
    <name evidence="1" type="ORF">ANCCAN_25932</name>
</gene>
<dbReference type="InterPro" id="IPR019410">
    <property type="entry name" value="Methyltransf_16"/>
</dbReference>
<dbReference type="OrthoDB" id="413520at2759"/>
<protein>
    <submittedName>
        <fullName evidence="1">Uncharacterized protein</fullName>
    </submittedName>
</protein>
<dbReference type="Proteomes" id="UP000252519">
    <property type="component" value="Unassembled WGS sequence"/>
</dbReference>
<accession>A0A368F826</accession>
<sequence length="52" mass="5955">MTFVRPVVVGDDVTLNIHQELETDVGGVVWDSALVAAHYFIKHKTKYERKKL</sequence>
<dbReference type="Pfam" id="PF10294">
    <property type="entry name" value="Methyltransf_16"/>
    <property type="match status" value="1"/>
</dbReference>
<evidence type="ECO:0000313" key="2">
    <source>
        <dbReference type="Proteomes" id="UP000252519"/>
    </source>
</evidence>
<keyword evidence="2" id="KW-1185">Reference proteome</keyword>
<dbReference type="EMBL" id="JOJR01002745">
    <property type="protein sequence ID" value="RCN28324.1"/>
    <property type="molecule type" value="Genomic_DNA"/>
</dbReference>
<dbReference type="AlphaFoldDB" id="A0A368F826"/>
<comment type="caution">
    <text evidence="1">The sequence shown here is derived from an EMBL/GenBank/DDBJ whole genome shotgun (WGS) entry which is preliminary data.</text>
</comment>
<evidence type="ECO:0000313" key="1">
    <source>
        <dbReference type="EMBL" id="RCN28324.1"/>
    </source>
</evidence>
<dbReference type="Gene3D" id="3.40.50.150">
    <property type="entry name" value="Vaccinia Virus protein VP39"/>
    <property type="match status" value="1"/>
</dbReference>
<reference evidence="1 2" key="1">
    <citation type="submission" date="2014-10" db="EMBL/GenBank/DDBJ databases">
        <title>Draft genome of the hookworm Ancylostoma caninum.</title>
        <authorList>
            <person name="Mitreva M."/>
        </authorList>
    </citation>
    <scope>NUCLEOTIDE SEQUENCE [LARGE SCALE GENOMIC DNA]</scope>
    <source>
        <strain evidence="1 2">Baltimore</strain>
    </source>
</reference>
<proteinExistence type="predicted"/>